<name>A0A225DM49_9BACT</name>
<dbReference type="EMBL" id="NIDE01000014">
    <property type="protein sequence ID" value="OWK37525.1"/>
    <property type="molecule type" value="Genomic_DNA"/>
</dbReference>
<dbReference type="PANTHER" id="PTHR43737:SF1">
    <property type="entry name" value="DUF1501 DOMAIN-CONTAINING PROTEIN"/>
    <property type="match status" value="1"/>
</dbReference>
<dbReference type="AlphaFoldDB" id="A0A225DM49"/>
<dbReference type="Proteomes" id="UP000214646">
    <property type="component" value="Unassembled WGS sequence"/>
</dbReference>
<dbReference type="SUPFAM" id="SSF53649">
    <property type="entry name" value="Alkaline phosphatase-like"/>
    <property type="match status" value="1"/>
</dbReference>
<protein>
    <submittedName>
        <fullName evidence="1">Sulfatase</fullName>
    </submittedName>
</protein>
<evidence type="ECO:0000313" key="1">
    <source>
        <dbReference type="EMBL" id="OWK37525.1"/>
    </source>
</evidence>
<dbReference type="InterPro" id="IPR010869">
    <property type="entry name" value="DUF1501"/>
</dbReference>
<dbReference type="OrthoDB" id="127333at2"/>
<dbReference type="Pfam" id="PF07394">
    <property type="entry name" value="DUF1501"/>
    <property type="match status" value="1"/>
</dbReference>
<sequence>MHPLIDHQRHVTRRELFGRTATGIGTAALAALLAKDGAAAEANPAGGLPDLPHFAPKAKRVIYLFQNGAPTHVDLFDYKPKIKELHGKPVPESFVAGKRFSTMTGAPQGKLMLAPVEPFKQHGKSGAWVSNFLPHTAKIADDLCFVKSMHTEAVNHAPGITFFLTGSELPGRPAMGAWLTYGLGSMNENFPAYVVMTSISKGTSCGQIFYDFYWGKGFLPSRYQGVKFRGSTEPVLYLTNPDGVSREVRRGMLDDLAKLNEVKLRDFGDPEIATRISQYEMAYKMQASVPDLTDFGKEKKDVLDSYGPSVKEPGTFAYNCLMARRLVERGVRFVQLMHAGWDQHNSLTTELYNQCRDTDQPSAALVQDLKRLGLLDDTLVVWGGEFGRTPFIQGNLADRPRWGRDHHPYAFTVWMAGGGIKPGISYGASDDLAMSAVTDPVHVHDFQATLLHLLGVDHERLTFKFQGRHFRLTDVHGKVVKGILA</sequence>
<dbReference type="RefSeq" id="WP_088257424.1">
    <property type="nucleotide sequence ID" value="NZ_NIDE01000014.1"/>
</dbReference>
<proteinExistence type="predicted"/>
<dbReference type="PROSITE" id="PS51318">
    <property type="entry name" value="TAT"/>
    <property type="match status" value="1"/>
</dbReference>
<keyword evidence="2" id="KW-1185">Reference proteome</keyword>
<dbReference type="PANTHER" id="PTHR43737">
    <property type="entry name" value="BLL7424 PROTEIN"/>
    <property type="match status" value="1"/>
</dbReference>
<dbReference type="Gene3D" id="3.40.720.10">
    <property type="entry name" value="Alkaline Phosphatase, subunit A"/>
    <property type="match status" value="1"/>
</dbReference>
<evidence type="ECO:0000313" key="2">
    <source>
        <dbReference type="Proteomes" id="UP000214646"/>
    </source>
</evidence>
<reference evidence="2" key="1">
    <citation type="submission" date="2017-06" db="EMBL/GenBank/DDBJ databases">
        <title>Genome analysis of Fimbriiglobus ruber SP5, the first member of the order Planctomycetales with confirmed chitinolytic capability.</title>
        <authorList>
            <person name="Ravin N.V."/>
            <person name="Rakitin A.L."/>
            <person name="Ivanova A.A."/>
            <person name="Beletsky A.V."/>
            <person name="Kulichevskaya I.S."/>
            <person name="Mardanov A.V."/>
            <person name="Dedysh S.N."/>
        </authorList>
    </citation>
    <scope>NUCLEOTIDE SEQUENCE [LARGE SCALE GENOMIC DNA]</scope>
    <source>
        <strain evidence="2">SP5</strain>
    </source>
</reference>
<organism evidence="1 2">
    <name type="scientific">Fimbriiglobus ruber</name>
    <dbReference type="NCBI Taxonomy" id="1908690"/>
    <lineage>
        <taxon>Bacteria</taxon>
        <taxon>Pseudomonadati</taxon>
        <taxon>Planctomycetota</taxon>
        <taxon>Planctomycetia</taxon>
        <taxon>Gemmatales</taxon>
        <taxon>Gemmataceae</taxon>
        <taxon>Fimbriiglobus</taxon>
    </lineage>
</organism>
<dbReference type="InterPro" id="IPR006311">
    <property type="entry name" value="TAT_signal"/>
</dbReference>
<dbReference type="InterPro" id="IPR017850">
    <property type="entry name" value="Alkaline_phosphatase_core_sf"/>
</dbReference>
<accession>A0A225DM49</accession>
<gene>
    <name evidence="1" type="ORF">FRUB_06645</name>
</gene>
<comment type="caution">
    <text evidence="1">The sequence shown here is derived from an EMBL/GenBank/DDBJ whole genome shotgun (WGS) entry which is preliminary data.</text>
</comment>